<name>A0A183B772_9TREM</name>
<sequence length="77" mass="8405">MTSGRVRVSNDEDFDSTRIEEIVEEKQVSTNRDTVVEVALGREVPESKNGFCSGPLDTLKAVTISDETGVYNLASVL</sequence>
<dbReference type="AlphaFoldDB" id="A0A183B772"/>
<accession>A0A183B772</accession>
<organism evidence="3">
    <name type="scientific">Echinostoma caproni</name>
    <dbReference type="NCBI Taxonomy" id="27848"/>
    <lineage>
        <taxon>Eukaryota</taxon>
        <taxon>Metazoa</taxon>
        <taxon>Spiralia</taxon>
        <taxon>Lophotrochozoa</taxon>
        <taxon>Platyhelminthes</taxon>
        <taxon>Trematoda</taxon>
        <taxon>Digenea</taxon>
        <taxon>Plagiorchiida</taxon>
        <taxon>Echinostomata</taxon>
        <taxon>Echinostomatoidea</taxon>
        <taxon>Echinostomatidae</taxon>
        <taxon>Echinostoma</taxon>
    </lineage>
</organism>
<reference evidence="1 2" key="2">
    <citation type="submission" date="2018-11" db="EMBL/GenBank/DDBJ databases">
        <authorList>
            <consortium name="Pathogen Informatics"/>
        </authorList>
    </citation>
    <scope>NUCLEOTIDE SEQUENCE [LARGE SCALE GENOMIC DNA]</scope>
    <source>
        <strain evidence="1 2">Egypt</strain>
    </source>
</reference>
<proteinExistence type="predicted"/>
<protein>
    <submittedName>
        <fullName evidence="1 3">Uncharacterized protein</fullName>
    </submittedName>
</protein>
<keyword evidence="2" id="KW-1185">Reference proteome</keyword>
<evidence type="ECO:0000313" key="2">
    <source>
        <dbReference type="Proteomes" id="UP000272942"/>
    </source>
</evidence>
<gene>
    <name evidence="1" type="ORF">ECPE_LOCUS15057</name>
</gene>
<evidence type="ECO:0000313" key="1">
    <source>
        <dbReference type="EMBL" id="VDP92329.1"/>
    </source>
</evidence>
<evidence type="ECO:0000313" key="3">
    <source>
        <dbReference type="WBParaSite" id="ECPE_0001509701-mRNA-1"/>
    </source>
</evidence>
<dbReference type="WBParaSite" id="ECPE_0001509701-mRNA-1">
    <property type="protein sequence ID" value="ECPE_0001509701-mRNA-1"/>
    <property type="gene ID" value="ECPE_0001509701"/>
</dbReference>
<dbReference type="EMBL" id="UZAN01059375">
    <property type="protein sequence ID" value="VDP92329.1"/>
    <property type="molecule type" value="Genomic_DNA"/>
</dbReference>
<dbReference type="Proteomes" id="UP000272942">
    <property type="component" value="Unassembled WGS sequence"/>
</dbReference>
<reference evidence="3" key="1">
    <citation type="submission" date="2016-06" db="UniProtKB">
        <authorList>
            <consortium name="WormBaseParasite"/>
        </authorList>
    </citation>
    <scope>IDENTIFICATION</scope>
</reference>